<dbReference type="EMBL" id="JAVRBK010000001">
    <property type="protein sequence ID" value="KAK5649727.1"/>
    <property type="molecule type" value="Genomic_DNA"/>
</dbReference>
<feature type="domain" description="Integrase core" evidence="1">
    <location>
        <begin position="29"/>
        <end position="200"/>
    </location>
</feature>
<dbReference type="InterPro" id="IPR012337">
    <property type="entry name" value="RNaseH-like_sf"/>
</dbReference>
<dbReference type="InterPro" id="IPR058913">
    <property type="entry name" value="Integrase_dom_put"/>
</dbReference>
<keyword evidence="3" id="KW-1185">Reference proteome</keyword>
<name>A0AAN7ZRB6_9COLE</name>
<sequence length="244" mass="28622">MHLRCLQKNLVVTQEIVRDILSLLDPEGYHNKGPNYLWHTDSYDKLKPYGICINGCIDGYSRHIIWMRVGPTSSDPKVVAGYFVSAMRMVGGCPKTLRSDMGTENKIIEHIQRTFHTLFNTDRSEKPPYIYGKSTHNQRIEAWWSMLRKHCSQFWMNLFQSLKDDNDFEGGILDKLLMQFYYINRVILEWNAHKISKSRNSISPTERPTVLYEIPSWCGTVVSLVHVRTYIWNSHVDIYIRFVT</sequence>
<dbReference type="Pfam" id="PF24764">
    <property type="entry name" value="rva_4"/>
    <property type="match status" value="1"/>
</dbReference>
<dbReference type="InterPro" id="IPR036397">
    <property type="entry name" value="RNaseH_sf"/>
</dbReference>
<accession>A0AAN7ZRB6</accession>
<dbReference type="PANTHER" id="PTHR46791">
    <property type="entry name" value="EXPRESSED PROTEIN"/>
    <property type="match status" value="1"/>
</dbReference>
<proteinExistence type="predicted"/>
<evidence type="ECO:0000313" key="2">
    <source>
        <dbReference type="EMBL" id="KAK5649727.1"/>
    </source>
</evidence>
<reference evidence="2 3" key="1">
    <citation type="journal article" date="2024" name="Insects">
        <title>An Improved Chromosome-Level Genome Assembly of the Firefly Pyrocoelia pectoralis.</title>
        <authorList>
            <person name="Fu X."/>
            <person name="Meyer-Rochow V.B."/>
            <person name="Ballantyne L."/>
            <person name="Zhu X."/>
        </authorList>
    </citation>
    <scope>NUCLEOTIDE SEQUENCE [LARGE SCALE GENOMIC DNA]</scope>
    <source>
        <strain evidence="2">XCY_ONT2</strain>
    </source>
</reference>
<dbReference type="Proteomes" id="UP001329430">
    <property type="component" value="Chromosome 1"/>
</dbReference>
<dbReference type="AlphaFoldDB" id="A0AAN7ZRB6"/>
<dbReference type="Gene3D" id="3.30.420.10">
    <property type="entry name" value="Ribonuclease H-like superfamily/Ribonuclease H"/>
    <property type="match status" value="1"/>
</dbReference>
<comment type="caution">
    <text evidence="2">The sequence shown here is derived from an EMBL/GenBank/DDBJ whole genome shotgun (WGS) entry which is preliminary data.</text>
</comment>
<dbReference type="SUPFAM" id="SSF53098">
    <property type="entry name" value="Ribonuclease H-like"/>
    <property type="match status" value="1"/>
</dbReference>
<evidence type="ECO:0000259" key="1">
    <source>
        <dbReference type="Pfam" id="PF24764"/>
    </source>
</evidence>
<organism evidence="2 3">
    <name type="scientific">Pyrocoelia pectoralis</name>
    <dbReference type="NCBI Taxonomy" id="417401"/>
    <lineage>
        <taxon>Eukaryota</taxon>
        <taxon>Metazoa</taxon>
        <taxon>Ecdysozoa</taxon>
        <taxon>Arthropoda</taxon>
        <taxon>Hexapoda</taxon>
        <taxon>Insecta</taxon>
        <taxon>Pterygota</taxon>
        <taxon>Neoptera</taxon>
        <taxon>Endopterygota</taxon>
        <taxon>Coleoptera</taxon>
        <taxon>Polyphaga</taxon>
        <taxon>Elateriformia</taxon>
        <taxon>Elateroidea</taxon>
        <taxon>Lampyridae</taxon>
        <taxon>Lampyrinae</taxon>
        <taxon>Pyrocoelia</taxon>
    </lineage>
</organism>
<protein>
    <recommendedName>
        <fullName evidence="1">Integrase core domain-containing protein</fullName>
    </recommendedName>
</protein>
<dbReference type="PANTHER" id="PTHR46791:SF13">
    <property type="entry name" value="CLR5 DOMAIN-CONTAINING PROTEIN"/>
    <property type="match status" value="1"/>
</dbReference>
<evidence type="ECO:0000313" key="3">
    <source>
        <dbReference type="Proteomes" id="UP001329430"/>
    </source>
</evidence>
<gene>
    <name evidence="2" type="ORF">RI129_000756</name>
</gene>
<dbReference type="GO" id="GO:0003676">
    <property type="term" value="F:nucleic acid binding"/>
    <property type="evidence" value="ECO:0007669"/>
    <property type="project" value="InterPro"/>
</dbReference>